<feature type="transmembrane region" description="Helical" evidence="8">
    <location>
        <begin position="620"/>
        <end position="638"/>
    </location>
</feature>
<feature type="transmembrane region" description="Helical" evidence="8">
    <location>
        <begin position="18"/>
        <end position="37"/>
    </location>
</feature>
<accession>A0A182X5X8</accession>
<dbReference type="Pfam" id="PF04142">
    <property type="entry name" value="Nuc_sug_transp"/>
    <property type="match status" value="2"/>
</dbReference>
<evidence type="ECO:0008006" key="11">
    <source>
        <dbReference type="Google" id="ProtNLM"/>
    </source>
</evidence>
<keyword evidence="4 8" id="KW-0812">Transmembrane</keyword>
<evidence type="ECO:0000256" key="4">
    <source>
        <dbReference type="ARBA" id="ARBA00022692"/>
    </source>
</evidence>
<evidence type="ECO:0000256" key="6">
    <source>
        <dbReference type="ARBA" id="ARBA00023136"/>
    </source>
</evidence>
<dbReference type="STRING" id="34691.A0A182X5X8"/>
<dbReference type="EnsemblMetazoa" id="AQUA005214-RA">
    <property type="protein sequence ID" value="AQUA005214-PA"/>
    <property type="gene ID" value="AQUA005214"/>
</dbReference>
<dbReference type="PANTHER" id="PTHR10231">
    <property type="entry name" value="NUCLEOTIDE-SUGAR TRANSMEMBRANE TRANSPORTER"/>
    <property type="match status" value="1"/>
</dbReference>
<feature type="transmembrane region" description="Helical" evidence="8">
    <location>
        <begin position="659"/>
        <end position="685"/>
    </location>
</feature>
<sequence length="747" mass="82713">MTNARVNWSELFPSRKSILIFITYMSLFVSQGILVTASQRSDNSYSYNTVLVVLLTETLKLVISAGLYCRENSFKSLIARVIEGSDVLLLYFVPAFLYCLYNNLAFVNLSTFDPTTYYLLLQLRVVITGILFQIIFKKYLSRKQWFSLLLLTVGCMLKQWNFSLFSTSADSPEAVTAGAAANAAGSLPESPADGTFRGKNISGFDLSYSALLILVQTVCSCLAGVYNEYLLKKKGSDINIYVQNVFMYLDSIVCNLLILLLQGELVGAFTRENLREIARFEVVVIMLNNAAIGIITSFFLKYMNSILKTFASALELMFTAVLCYLLFAIPVYLNTILAIFVVSYAIYLYSLNPVVNLSNTPGASKAALNVSQRNTDDRKSLLRTGGARSRANVSDSEDEASGALQMQEVNSFKSLIARVIEGSDVLLLYFVPAFLYCLYNNLAFVNLSTFDPTTYYLLLQLRVVITGILFQIIFKKYLSRKQWFSLLLLTVGCMLKQWNFTLFSTSADSPEAVTAGAAANAAGSLPESPADGTFRGKNISGFDLSYSALLILVQTVCSCLAGVYNEYLLKKKGSDINIYVQNVFMYLDSIVCNLLILLLQGELVGAFTRENLREIARFEVVVIMLNNAAIGIITSFFLKYMNSILKTFASALELMFTAVLCYLLFAIPVYLNTILAIFVVSYAIYLYSLNPVVNLSNTPGASKAALNVSQRNTDDRKSLLRTGGARSRANVSDSEDEASGALQMQEV</sequence>
<evidence type="ECO:0000313" key="9">
    <source>
        <dbReference type="EnsemblMetazoa" id="AQUA005214-PA"/>
    </source>
</evidence>
<evidence type="ECO:0000256" key="1">
    <source>
        <dbReference type="ARBA" id="ARBA00004141"/>
    </source>
</evidence>
<evidence type="ECO:0000256" key="7">
    <source>
        <dbReference type="SAM" id="MobiDB-lite"/>
    </source>
</evidence>
<evidence type="ECO:0000256" key="3">
    <source>
        <dbReference type="ARBA" id="ARBA00022597"/>
    </source>
</evidence>
<organism evidence="9 10">
    <name type="scientific">Anopheles quadriannulatus</name>
    <name type="common">Mosquito</name>
    <dbReference type="NCBI Taxonomy" id="34691"/>
    <lineage>
        <taxon>Eukaryota</taxon>
        <taxon>Metazoa</taxon>
        <taxon>Ecdysozoa</taxon>
        <taxon>Arthropoda</taxon>
        <taxon>Hexapoda</taxon>
        <taxon>Insecta</taxon>
        <taxon>Pterygota</taxon>
        <taxon>Neoptera</taxon>
        <taxon>Endopterygota</taxon>
        <taxon>Diptera</taxon>
        <taxon>Nematocera</taxon>
        <taxon>Culicoidea</taxon>
        <taxon>Culicidae</taxon>
        <taxon>Anophelinae</taxon>
        <taxon>Anopheles</taxon>
    </lineage>
</organism>
<evidence type="ECO:0000256" key="2">
    <source>
        <dbReference type="ARBA" id="ARBA00009976"/>
    </source>
</evidence>
<dbReference type="Proteomes" id="UP000076407">
    <property type="component" value="Unassembled WGS sequence"/>
</dbReference>
<reference evidence="9" key="1">
    <citation type="submission" date="2020-05" db="UniProtKB">
        <authorList>
            <consortium name="EnsemblMetazoa"/>
        </authorList>
    </citation>
    <scope>IDENTIFICATION</scope>
    <source>
        <strain evidence="9">SANGQUA</strain>
    </source>
</reference>
<feature type="transmembrane region" description="Helical" evidence="8">
    <location>
        <begin position="206"/>
        <end position="226"/>
    </location>
</feature>
<dbReference type="GO" id="GO:0000139">
    <property type="term" value="C:Golgi membrane"/>
    <property type="evidence" value="ECO:0007669"/>
    <property type="project" value="InterPro"/>
</dbReference>
<dbReference type="VEuPathDB" id="VectorBase:AQUA005214"/>
<dbReference type="GO" id="GO:0015165">
    <property type="term" value="F:pyrimidine nucleotide-sugar transmembrane transporter activity"/>
    <property type="evidence" value="ECO:0007669"/>
    <property type="project" value="InterPro"/>
</dbReference>
<keyword evidence="3" id="KW-0762">Sugar transport</keyword>
<feature type="transmembrane region" description="Helical" evidence="8">
    <location>
        <begin position="238"/>
        <end position="262"/>
    </location>
</feature>
<name>A0A182X5X8_ANOQN</name>
<feature type="transmembrane region" description="Helical" evidence="8">
    <location>
        <begin position="88"/>
        <end position="109"/>
    </location>
</feature>
<proteinExistence type="inferred from homology"/>
<keyword evidence="6 8" id="KW-0472">Membrane</keyword>
<feature type="transmembrane region" description="Helical" evidence="8">
    <location>
        <begin position="49"/>
        <end position="68"/>
    </location>
</feature>
<keyword evidence="5 8" id="KW-1133">Transmembrane helix</keyword>
<feature type="transmembrane region" description="Helical" evidence="8">
    <location>
        <begin position="483"/>
        <end position="500"/>
    </location>
</feature>
<feature type="region of interest" description="Disordered" evidence="7">
    <location>
        <begin position="712"/>
        <end position="747"/>
    </location>
</feature>
<evidence type="ECO:0000256" key="5">
    <source>
        <dbReference type="ARBA" id="ARBA00022989"/>
    </source>
</evidence>
<feature type="transmembrane region" description="Helical" evidence="8">
    <location>
        <begin position="115"/>
        <end position="136"/>
    </location>
</feature>
<feature type="transmembrane region" description="Helical" evidence="8">
    <location>
        <begin position="576"/>
        <end position="600"/>
    </location>
</feature>
<feature type="transmembrane region" description="Helical" evidence="8">
    <location>
        <begin position="544"/>
        <end position="564"/>
    </location>
</feature>
<dbReference type="InterPro" id="IPR037185">
    <property type="entry name" value="EmrE-like"/>
</dbReference>
<keyword evidence="3" id="KW-0813">Transport</keyword>
<feature type="transmembrane region" description="Helical" evidence="8">
    <location>
        <begin position="282"/>
        <end position="303"/>
    </location>
</feature>
<comment type="subcellular location">
    <subcellularLocation>
        <location evidence="1">Membrane</location>
        <topology evidence="1">Multi-pass membrane protein</topology>
    </subcellularLocation>
</comment>
<keyword evidence="10" id="KW-1185">Reference proteome</keyword>
<evidence type="ECO:0000256" key="8">
    <source>
        <dbReference type="SAM" id="Phobius"/>
    </source>
</evidence>
<protein>
    <recommendedName>
        <fullName evidence="11">CMP-sialic acid transporter</fullName>
    </recommendedName>
</protein>
<dbReference type="InterPro" id="IPR007271">
    <property type="entry name" value="Nuc_sug_transpt"/>
</dbReference>
<dbReference type="SUPFAM" id="SSF103481">
    <property type="entry name" value="Multidrug resistance efflux transporter EmrE"/>
    <property type="match status" value="2"/>
</dbReference>
<feature type="transmembrane region" description="Helical" evidence="8">
    <location>
        <begin position="455"/>
        <end position="474"/>
    </location>
</feature>
<dbReference type="AlphaFoldDB" id="A0A182X5X8"/>
<evidence type="ECO:0000313" key="10">
    <source>
        <dbReference type="Proteomes" id="UP000076407"/>
    </source>
</evidence>
<comment type="similarity">
    <text evidence="2">Belongs to the nucleotide-sugar transporter family. SLC35A subfamily.</text>
</comment>